<evidence type="ECO:0000313" key="2">
    <source>
        <dbReference type="Proteomes" id="UP001163835"/>
    </source>
</evidence>
<comment type="caution">
    <text evidence="1">The sequence shown here is derived from an EMBL/GenBank/DDBJ whole genome shotgun (WGS) entry which is preliminary data.</text>
</comment>
<protein>
    <submittedName>
        <fullName evidence="1">Uncharacterized protein</fullName>
    </submittedName>
</protein>
<reference evidence="1" key="1">
    <citation type="submission" date="2022-09" db="EMBL/GenBank/DDBJ databases">
        <title>A Global Phylogenomic Analysis of the Shiitake Genus Lentinula.</title>
        <authorList>
            <consortium name="DOE Joint Genome Institute"/>
            <person name="Sierra-Patev S."/>
            <person name="Min B."/>
            <person name="Naranjo-Ortiz M."/>
            <person name="Looney B."/>
            <person name="Konkel Z."/>
            <person name="Slot J.C."/>
            <person name="Sakamoto Y."/>
            <person name="Steenwyk J.L."/>
            <person name="Rokas A."/>
            <person name="Carro J."/>
            <person name="Camarero S."/>
            <person name="Ferreira P."/>
            <person name="Molpeceres G."/>
            <person name="Ruiz-Duenas F.J."/>
            <person name="Serrano A."/>
            <person name="Henrissat B."/>
            <person name="Drula E."/>
            <person name="Hughes K.W."/>
            <person name="Mata J.L."/>
            <person name="Ishikawa N.K."/>
            <person name="Vargas-Isla R."/>
            <person name="Ushijima S."/>
            <person name="Smith C.A."/>
            <person name="Ahrendt S."/>
            <person name="Andreopoulos W."/>
            <person name="He G."/>
            <person name="Labutti K."/>
            <person name="Lipzen A."/>
            <person name="Ng V."/>
            <person name="Riley R."/>
            <person name="Sandor L."/>
            <person name="Barry K."/>
            <person name="Martinez A.T."/>
            <person name="Xiao Y."/>
            <person name="Gibbons J.G."/>
            <person name="Terashima K."/>
            <person name="Grigoriev I.V."/>
            <person name="Hibbett D.S."/>
        </authorList>
    </citation>
    <scope>NUCLEOTIDE SEQUENCE</scope>
    <source>
        <strain evidence="1">TMI1499</strain>
    </source>
</reference>
<gene>
    <name evidence="1" type="ORF">F5876DRAFT_72695</name>
</gene>
<organism evidence="1 2">
    <name type="scientific">Lentinula aff. lateritia</name>
    <dbReference type="NCBI Taxonomy" id="2804960"/>
    <lineage>
        <taxon>Eukaryota</taxon>
        <taxon>Fungi</taxon>
        <taxon>Dikarya</taxon>
        <taxon>Basidiomycota</taxon>
        <taxon>Agaricomycotina</taxon>
        <taxon>Agaricomycetes</taxon>
        <taxon>Agaricomycetidae</taxon>
        <taxon>Agaricales</taxon>
        <taxon>Marasmiineae</taxon>
        <taxon>Omphalotaceae</taxon>
        <taxon>Lentinula</taxon>
    </lineage>
</organism>
<name>A0ACC1UCF1_9AGAR</name>
<dbReference type="Proteomes" id="UP001163835">
    <property type="component" value="Unassembled WGS sequence"/>
</dbReference>
<dbReference type="EMBL" id="MU794962">
    <property type="protein sequence ID" value="KAJ3814705.1"/>
    <property type="molecule type" value="Genomic_DNA"/>
</dbReference>
<evidence type="ECO:0000313" key="1">
    <source>
        <dbReference type="EMBL" id="KAJ3814705.1"/>
    </source>
</evidence>
<keyword evidence="2" id="KW-1185">Reference proteome</keyword>
<sequence length="510" mass="58341">MIISLPNEIQLEIFYALHSSDATQIVKQDTLHAVSHVCRRWRHLSTSTSIFWTYILVKKRSVDLSVHFDDPVLVEETHTSLIFPWVSTLLRRSGTKPIDVRITLQSNSFNPSWSEARNWSQFSWSPGHAVILSRILATHAARLRTVEILSDVWQPIQDLGAALVDVPMPLLQAWDVTRDYLHWSYPAHNDLELDATMPAIECPLRINPSTELNARMYPNLRILTLQGVPQNWDRLIPRNLVELDLKYVPLNRRPDPEALRALLLGSQFSLQSLTLWAAAPLRGDHVKITLPNLKTLSLGFSFLHTAINLTTYLEVPNLSSLEIYDMTNNEDSVLMTEDLYMHMIDHWPLKQLTQLTLRSPSFPESDYDDLEDAFAEYREVDSPLPILLNFLLQCSSVKKVHFIDPDIASLRALVTVSPVNHQGFPGQTLACSSLDLLQIETSPAQFVALDDEFSRHNESWFGVAPRAVDTILLDVLPGCEYKLRSFLSTYHLARLVLNKRKRVFRDSFFF</sequence>
<accession>A0ACC1UCF1</accession>
<proteinExistence type="predicted"/>